<dbReference type="EMBL" id="BARU01011922">
    <property type="protein sequence ID" value="GAH34836.1"/>
    <property type="molecule type" value="Genomic_DNA"/>
</dbReference>
<dbReference type="Pfam" id="PF01408">
    <property type="entry name" value="GFO_IDH_MocA"/>
    <property type="match status" value="1"/>
</dbReference>
<dbReference type="SUPFAM" id="SSF51735">
    <property type="entry name" value="NAD(P)-binding Rossmann-fold domains"/>
    <property type="match status" value="1"/>
</dbReference>
<evidence type="ECO:0000313" key="2">
    <source>
        <dbReference type="EMBL" id="GAH34836.1"/>
    </source>
</evidence>
<feature type="non-terminal residue" evidence="2">
    <location>
        <position position="149"/>
    </location>
</feature>
<organism evidence="2">
    <name type="scientific">marine sediment metagenome</name>
    <dbReference type="NCBI Taxonomy" id="412755"/>
    <lineage>
        <taxon>unclassified sequences</taxon>
        <taxon>metagenomes</taxon>
        <taxon>ecological metagenomes</taxon>
    </lineage>
</organism>
<sequence length="149" mass="16626">MRKIKLGFIGSGYMGQRAHIANYATLPDVELVALAEGRTETAKAVAQRYGIKTTYSSHKEMLEKAKLDAVVAIMWFTLHHTVVPDIVEKGLPLLTEKPICVCPGTGKKLVKQAQEKGSIYQVGYMKRCDPGTRFVKKKIAQWKQSKEFG</sequence>
<dbReference type="InterPro" id="IPR036291">
    <property type="entry name" value="NAD(P)-bd_dom_sf"/>
</dbReference>
<proteinExistence type="predicted"/>
<protein>
    <recommendedName>
        <fullName evidence="1">Gfo/Idh/MocA-like oxidoreductase N-terminal domain-containing protein</fullName>
    </recommendedName>
</protein>
<comment type="caution">
    <text evidence="2">The sequence shown here is derived from an EMBL/GenBank/DDBJ whole genome shotgun (WGS) entry which is preliminary data.</text>
</comment>
<reference evidence="2" key="1">
    <citation type="journal article" date="2014" name="Front. Microbiol.">
        <title>High frequency of phylogenetically diverse reductive dehalogenase-homologous genes in deep subseafloor sedimentary metagenomes.</title>
        <authorList>
            <person name="Kawai M."/>
            <person name="Futagami T."/>
            <person name="Toyoda A."/>
            <person name="Takaki Y."/>
            <person name="Nishi S."/>
            <person name="Hori S."/>
            <person name="Arai W."/>
            <person name="Tsubouchi T."/>
            <person name="Morono Y."/>
            <person name="Uchiyama I."/>
            <person name="Ito T."/>
            <person name="Fujiyama A."/>
            <person name="Inagaki F."/>
            <person name="Takami H."/>
        </authorList>
    </citation>
    <scope>NUCLEOTIDE SEQUENCE</scope>
    <source>
        <strain evidence="2">Expedition CK06-06</strain>
    </source>
</reference>
<evidence type="ECO:0000259" key="1">
    <source>
        <dbReference type="Pfam" id="PF01408"/>
    </source>
</evidence>
<dbReference type="InterPro" id="IPR000683">
    <property type="entry name" value="Gfo/Idh/MocA-like_OxRdtase_N"/>
</dbReference>
<name>X1EN60_9ZZZZ</name>
<dbReference type="GO" id="GO:0000166">
    <property type="term" value="F:nucleotide binding"/>
    <property type="evidence" value="ECO:0007669"/>
    <property type="project" value="InterPro"/>
</dbReference>
<dbReference type="Gene3D" id="3.40.50.720">
    <property type="entry name" value="NAD(P)-binding Rossmann-like Domain"/>
    <property type="match status" value="1"/>
</dbReference>
<dbReference type="PANTHER" id="PTHR43377:SF1">
    <property type="entry name" value="BILIVERDIN REDUCTASE A"/>
    <property type="match status" value="1"/>
</dbReference>
<feature type="domain" description="Gfo/Idh/MocA-like oxidoreductase N-terminal" evidence="1">
    <location>
        <begin position="4"/>
        <end position="124"/>
    </location>
</feature>
<accession>X1EN60</accession>
<dbReference type="PANTHER" id="PTHR43377">
    <property type="entry name" value="BILIVERDIN REDUCTASE A"/>
    <property type="match status" value="1"/>
</dbReference>
<dbReference type="InterPro" id="IPR051450">
    <property type="entry name" value="Gfo/Idh/MocA_Oxidoreductases"/>
</dbReference>
<dbReference type="AlphaFoldDB" id="X1EN60"/>
<gene>
    <name evidence="2" type="ORF">S03H2_22208</name>
</gene>